<dbReference type="InterPro" id="IPR036291">
    <property type="entry name" value="NAD(P)-bd_dom_sf"/>
</dbReference>
<feature type="region of interest" description="Disordered" evidence="1">
    <location>
        <begin position="387"/>
        <end position="413"/>
    </location>
</feature>
<keyword evidence="2" id="KW-0472">Membrane</keyword>
<organism evidence="3 4">
    <name type="scientific">Zymoseptoria tritici ST99CH_1A5</name>
    <dbReference type="NCBI Taxonomy" id="1276529"/>
    <lineage>
        <taxon>Eukaryota</taxon>
        <taxon>Fungi</taxon>
        <taxon>Dikarya</taxon>
        <taxon>Ascomycota</taxon>
        <taxon>Pezizomycotina</taxon>
        <taxon>Dothideomycetes</taxon>
        <taxon>Dothideomycetidae</taxon>
        <taxon>Mycosphaerellales</taxon>
        <taxon>Mycosphaerellaceae</taxon>
        <taxon>Zymoseptoria</taxon>
    </lineage>
</organism>
<accession>A0A1Y6LH85</accession>
<dbReference type="PANTHER" id="PTHR43313:SF1">
    <property type="entry name" value="3BETA-HYDROXYSTEROID DEHYDROGENASE DHS-16"/>
    <property type="match status" value="1"/>
</dbReference>
<feature type="transmembrane region" description="Helical" evidence="2">
    <location>
        <begin position="111"/>
        <end position="129"/>
    </location>
</feature>
<dbReference type="AlphaFoldDB" id="A0A1Y6LH85"/>
<name>A0A1Y6LH85_ZYMTR</name>
<protein>
    <recommendedName>
        <fullName evidence="5">DUF1776-domain-containing protein</fullName>
    </recommendedName>
</protein>
<evidence type="ECO:0000256" key="2">
    <source>
        <dbReference type="SAM" id="Phobius"/>
    </source>
</evidence>
<dbReference type="InterPro" id="IPR013952">
    <property type="entry name" value="DUF1776_fun"/>
</dbReference>
<dbReference type="SUPFAM" id="SSF51735">
    <property type="entry name" value="NAD(P)-binding Rossmann-fold domains"/>
    <property type="match status" value="1"/>
</dbReference>
<evidence type="ECO:0000256" key="1">
    <source>
        <dbReference type="SAM" id="MobiDB-lite"/>
    </source>
</evidence>
<proteinExistence type="predicted"/>
<evidence type="ECO:0000313" key="3">
    <source>
        <dbReference type="EMBL" id="SMY23892.1"/>
    </source>
</evidence>
<feature type="transmembrane region" description="Helical" evidence="2">
    <location>
        <begin position="69"/>
        <end position="90"/>
    </location>
</feature>
<keyword evidence="2" id="KW-0812">Transmembrane</keyword>
<evidence type="ECO:0008006" key="5">
    <source>
        <dbReference type="Google" id="ProtNLM"/>
    </source>
</evidence>
<evidence type="ECO:0000313" key="4">
    <source>
        <dbReference type="Proteomes" id="UP000215453"/>
    </source>
</evidence>
<keyword evidence="2" id="KW-1133">Transmembrane helix</keyword>
<dbReference type="Gene3D" id="3.40.50.720">
    <property type="entry name" value="NAD(P)-binding Rossmann-like Domain"/>
    <property type="match status" value="1"/>
</dbReference>
<gene>
    <name evidence="3" type="ORF">ZT1A5_G5333</name>
</gene>
<dbReference type="Pfam" id="PF08643">
    <property type="entry name" value="DUF1776"/>
    <property type="match status" value="2"/>
</dbReference>
<dbReference type="EMBL" id="LT882679">
    <property type="protein sequence ID" value="SMY23892.1"/>
    <property type="molecule type" value="Genomic_DNA"/>
</dbReference>
<dbReference type="Proteomes" id="UP000215453">
    <property type="component" value="Chromosome 4"/>
</dbReference>
<dbReference type="PANTHER" id="PTHR43313">
    <property type="entry name" value="SHORT-CHAIN DEHYDROGENASE/REDUCTASE FAMILY 9C"/>
    <property type="match status" value="1"/>
</dbReference>
<feature type="compositionally biased region" description="Basic and acidic residues" evidence="1">
    <location>
        <begin position="404"/>
        <end position="413"/>
    </location>
</feature>
<sequence>MTDAQHLIDFARAQFNEIADGVERQFDSIAHSLRDSFDSSSIPVRRPVQRLPPPTTWQVAERWMLKNKALTAALAAFVVTGTAGTAFYYIKSKDARRKRRARKSHSGARTDVVVISGAVANPLTAALYLDLERRGFVVYVLCPTAEDEHFVRSQSRVDLLPLPLDVLDPFKAQTQLARFQDLLERDHRAFDHAESHRLRFMGLVLVPDTQVAPMRVEDTSSEEWSMVLNAKVLNTVATTQLLVPAVTRHKARVLLLTQSVAPSLRLASHSMESAVYGALQGFAASLAAELKEDDIPLTHIKIGSMDIPAISAKQRREGVPAPRLKPTPLRALHDSVFDTLVAKSPSRTLHVGRGSLTYDLIGKWMPPAFIAWMMGAGKQRLPQAKAAVNKEEDLRSSTGSLTWDKVELSDQEA</sequence>
<reference evidence="3 4" key="1">
    <citation type="submission" date="2016-10" db="EMBL/GenBank/DDBJ databases">
        <authorList>
            <person name="Varghese N."/>
        </authorList>
    </citation>
    <scope>NUCLEOTIDE SEQUENCE [LARGE SCALE GENOMIC DNA]</scope>
</reference>